<evidence type="ECO:0000313" key="6">
    <source>
        <dbReference type="Proteomes" id="UP000038045"/>
    </source>
</evidence>
<keyword evidence="6" id="KW-1185">Reference proteome</keyword>
<proteinExistence type="predicted"/>
<dbReference type="SUPFAM" id="SSF48371">
    <property type="entry name" value="ARM repeat"/>
    <property type="match status" value="1"/>
</dbReference>
<protein>
    <submittedName>
        <fullName evidence="7">PUM-HD domain-containing protein</fullName>
    </submittedName>
</protein>
<keyword evidence="2" id="KW-0677">Repeat</keyword>
<evidence type="ECO:0000313" key="7">
    <source>
        <dbReference type="WBParaSite" id="PTRK_0001208100.1"/>
    </source>
</evidence>
<dbReference type="InterPro" id="IPR011989">
    <property type="entry name" value="ARM-like"/>
</dbReference>
<evidence type="ECO:0000256" key="3">
    <source>
        <dbReference type="ARBA" id="ARBA00022782"/>
    </source>
</evidence>
<feature type="repeat" description="Pumilio" evidence="4">
    <location>
        <begin position="433"/>
        <end position="468"/>
    </location>
</feature>
<feature type="repeat" description="Pumilio" evidence="4">
    <location>
        <begin position="283"/>
        <end position="319"/>
    </location>
</feature>
<dbReference type="InterPro" id="IPR033133">
    <property type="entry name" value="PUM-HD"/>
</dbReference>
<dbReference type="PROSITE" id="PS50303">
    <property type="entry name" value="PUM_HD"/>
    <property type="match status" value="1"/>
</dbReference>
<name>A0A0N4ZU16_PARTI</name>
<feature type="domain" description="PUM-HD" evidence="5">
    <location>
        <begin position="192"/>
        <end position="535"/>
    </location>
</feature>
<dbReference type="AlphaFoldDB" id="A0A0N4ZU16"/>
<dbReference type="STRING" id="131310.A0A0N4ZU16"/>
<evidence type="ECO:0000256" key="2">
    <source>
        <dbReference type="ARBA" id="ARBA00022737"/>
    </source>
</evidence>
<keyword evidence="1" id="KW-0217">Developmental protein</keyword>
<feature type="repeat" description="Pumilio" evidence="4">
    <location>
        <begin position="474"/>
        <end position="509"/>
    </location>
</feature>
<dbReference type="GO" id="GO:0010608">
    <property type="term" value="P:post-transcriptional regulation of gene expression"/>
    <property type="evidence" value="ECO:0007669"/>
    <property type="project" value="TreeGrafter"/>
</dbReference>
<dbReference type="InterPro" id="IPR001313">
    <property type="entry name" value="Pumilio_RNA-bd_rpt"/>
</dbReference>
<dbReference type="SMART" id="SM00025">
    <property type="entry name" value="Pumilio"/>
    <property type="match status" value="8"/>
</dbReference>
<reference evidence="7" key="1">
    <citation type="submission" date="2017-02" db="UniProtKB">
        <authorList>
            <consortium name="WormBaseParasite"/>
        </authorList>
    </citation>
    <scope>IDENTIFICATION</scope>
</reference>
<organism evidence="6 7">
    <name type="scientific">Parastrongyloides trichosuri</name>
    <name type="common">Possum-specific nematode worm</name>
    <dbReference type="NCBI Taxonomy" id="131310"/>
    <lineage>
        <taxon>Eukaryota</taxon>
        <taxon>Metazoa</taxon>
        <taxon>Ecdysozoa</taxon>
        <taxon>Nematoda</taxon>
        <taxon>Chromadorea</taxon>
        <taxon>Rhabditida</taxon>
        <taxon>Tylenchina</taxon>
        <taxon>Panagrolaimomorpha</taxon>
        <taxon>Strongyloidoidea</taxon>
        <taxon>Strongyloididae</taxon>
        <taxon>Parastrongyloides</taxon>
    </lineage>
</organism>
<evidence type="ECO:0000259" key="5">
    <source>
        <dbReference type="PROSITE" id="PS50303"/>
    </source>
</evidence>
<sequence length="535" mass="62131">MMKPEKMDDNKCGNDLMNSFIDAEINMRTFSFCQNYNDKNNTLFEFDSQFKNEPSKNLTNGFGNNYTCDNADYVHNSHTETPGLFGLDNIYGQYLPYFIPWPYDPFFNPYLMNSAAILSGCMPEFGSNYNKEIFLPSLPQKTVSQNEVNNMLFESNLYDQKSYMNTNNSLMDILSLKNQVSYMDISKNQEGICTKMLIKLKEGKGNKLNLDDIKDHIETFAMDQYGSRFIQSKYEVAGEEEKNAAFILLLPHVNKLSQDVFGNYIIQNLFSSGNELQRSQLLDILSEDILELTLNQYGCRVLQKALEVGDSDDASFIYNGIKKDFLKCIIDLHGNHVVQKLICKISPEYHEEIVNILDKASTCYPLINLALHQYACRVIQIMIEKFKGTTKDYIMDKLQRHWKSLFIHEFGNYVAQKAFIYGTSVDQKYILISIRDDMLRFSRNKYASNVIEVCLDYGNPAQIEFLIIKVFEVNFYKLFYPMIEDQYGNYVIQKMIDKATSSLRKKFITLIRPMQNQLMKHCFYKNILLKCSGTH</sequence>
<keyword evidence="3" id="KW-0221">Differentiation</keyword>
<dbReference type="PANTHER" id="PTHR12537:SF12">
    <property type="entry name" value="MATERNAL PROTEIN PUMILIO"/>
    <property type="match status" value="1"/>
</dbReference>
<dbReference type="Proteomes" id="UP000038045">
    <property type="component" value="Unplaced"/>
</dbReference>
<dbReference type="Pfam" id="PF00806">
    <property type="entry name" value="PUF"/>
    <property type="match status" value="8"/>
</dbReference>
<dbReference type="PANTHER" id="PTHR12537">
    <property type="entry name" value="RNA BINDING PROTEIN PUMILIO-RELATED"/>
    <property type="match status" value="1"/>
</dbReference>
<dbReference type="Gene3D" id="1.25.10.10">
    <property type="entry name" value="Leucine-rich Repeat Variant"/>
    <property type="match status" value="1"/>
</dbReference>
<accession>A0A0N4ZU16</accession>
<dbReference type="WBParaSite" id="PTRK_0001208100.1">
    <property type="protein sequence ID" value="PTRK_0001208100.1"/>
    <property type="gene ID" value="PTRK_0001208100"/>
</dbReference>
<evidence type="ECO:0000256" key="4">
    <source>
        <dbReference type="PROSITE-ProRule" id="PRU00317"/>
    </source>
</evidence>
<feature type="repeat" description="Pumilio" evidence="4">
    <location>
        <begin position="361"/>
        <end position="396"/>
    </location>
</feature>
<dbReference type="GO" id="GO:0003729">
    <property type="term" value="F:mRNA binding"/>
    <property type="evidence" value="ECO:0007669"/>
    <property type="project" value="TreeGrafter"/>
</dbReference>
<dbReference type="GO" id="GO:0030154">
    <property type="term" value="P:cell differentiation"/>
    <property type="evidence" value="ECO:0007669"/>
    <property type="project" value="UniProtKB-KW"/>
</dbReference>
<feature type="repeat" description="Pumilio" evidence="4">
    <location>
        <begin position="212"/>
        <end position="249"/>
    </location>
</feature>
<evidence type="ECO:0000256" key="1">
    <source>
        <dbReference type="ARBA" id="ARBA00022473"/>
    </source>
</evidence>
<dbReference type="GO" id="GO:0005737">
    <property type="term" value="C:cytoplasm"/>
    <property type="evidence" value="ECO:0007669"/>
    <property type="project" value="TreeGrafter"/>
</dbReference>
<dbReference type="PROSITE" id="PS50302">
    <property type="entry name" value="PUM"/>
    <property type="match status" value="6"/>
</dbReference>
<feature type="repeat" description="Pumilio" evidence="4">
    <location>
        <begin position="320"/>
        <end position="355"/>
    </location>
</feature>
<dbReference type="InterPro" id="IPR016024">
    <property type="entry name" value="ARM-type_fold"/>
</dbReference>